<evidence type="ECO:0000259" key="4">
    <source>
        <dbReference type="PROSITE" id="PS50042"/>
    </source>
</evidence>
<dbReference type="Proteomes" id="UP000886879">
    <property type="component" value="Unassembled WGS sequence"/>
</dbReference>
<evidence type="ECO:0000256" key="3">
    <source>
        <dbReference type="ARBA" id="ARBA00023163"/>
    </source>
</evidence>
<dbReference type="Gene3D" id="2.60.120.10">
    <property type="entry name" value="Jelly Rolls"/>
    <property type="match status" value="1"/>
</dbReference>
<dbReference type="EMBL" id="DVFO01000009">
    <property type="protein sequence ID" value="HIQ60185.1"/>
    <property type="molecule type" value="Genomic_DNA"/>
</dbReference>
<evidence type="ECO:0000313" key="7">
    <source>
        <dbReference type="Proteomes" id="UP000886879"/>
    </source>
</evidence>
<evidence type="ECO:0000256" key="2">
    <source>
        <dbReference type="ARBA" id="ARBA00023125"/>
    </source>
</evidence>
<comment type="caution">
    <text evidence="6">The sequence shown here is derived from an EMBL/GenBank/DDBJ whole genome shotgun (WGS) entry which is preliminary data.</text>
</comment>
<reference evidence="6" key="1">
    <citation type="submission" date="2020-10" db="EMBL/GenBank/DDBJ databases">
        <authorList>
            <person name="Gilroy R."/>
        </authorList>
    </citation>
    <scope>NUCLEOTIDE SEQUENCE</scope>
    <source>
        <strain evidence="6">ChiGjej2B2-12916</strain>
    </source>
</reference>
<reference evidence="6" key="2">
    <citation type="journal article" date="2021" name="PeerJ">
        <title>Extensive microbial diversity within the chicken gut microbiome revealed by metagenomics and culture.</title>
        <authorList>
            <person name="Gilroy R."/>
            <person name="Ravi A."/>
            <person name="Getino M."/>
            <person name="Pursley I."/>
            <person name="Horton D.L."/>
            <person name="Alikhan N.F."/>
            <person name="Baker D."/>
            <person name="Gharbi K."/>
            <person name="Hall N."/>
            <person name="Watson M."/>
            <person name="Adriaenssens E.M."/>
            <person name="Foster-Nyarko E."/>
            <person name="Jarju S."/>
            <person name="Secka A."/>
            <person name="Antonio M."/>
            <person name="Oren A."/>
            <person name="Chaudhuri R.R."/>
            <person name="La Ragione R."/>
            <person name="Hildebrand F."/>
            <person name="Pallen M.J."/>
        </authorList>
    </citation>
    <scope>NUCLEOTIDE SEQUENCE</scope>
    <source>
        <strain evidence="6">ChiGjej2B2-12916</strain>
    </source>
</reference>
<dbReference type="InterPro" id="IPR012318">
    <property type="entry name" value="HTH_CRP"/>
</dbReference>
<keyword evidence="2" id="KW-0238">DNA-binding</keyword>
<dbReference type="AlphaFoldDB" id="A0A9D1CG11"/>
<gene>
    <name evidence="6" type="ORF">IAD31_01085</name>
</gene>
<dbReference type="PROSITE" id="PS50042">
    <property type="entry name" value="CNMP_BINDING_3"/>
    <property type="match status" value="1"/>
</dbReference>
<evidence type="ECO:0000313" key="6">
    <source>
        <dbReference type="EMBL" id="HIQ60185.1"/>
    </source>
</evidence>
<feature type="domain" description="HTH crp-type" evidence="5">
    <location>
        <begin position="152"/>
        <end position="220"/>
    </location>
</feature>
<evidence type="ECO:0000256" key="1">
    <source>
        <dbReference type="ARBA" id="ARBA00023015"/>
    </source>
</evidence>
<keyword evidence="1" id="KW-0805">Transcription regulation</keyword>
<dbReference type="Pfam" id="PF13545">
    <property type="entry name" value="HTH_Crp_2"/>
    <property type="match status" value="1"/>
</dbReference>
<name>A0A9D1CG11_9FIRM</name>
<dbReference type="CDD" id="cd00038">
    <property type="entry name" value="CAP_ED"/>
    <property type="match status" value="1"/>
</dbReference>
<dbReference type="Pfam" id="PF00027">
    <property type="entry name" value="cNMP_binding"/>
    <property type="match status" value="1"/>
</dbReference>
<sequence length="224" mass="24781">MNLTFLAQTPLFRGIAPQDITTMLGCLHGREQSFSKGQLIYGAGECVTAMGMVLEGSVCIQRDDFWGNTSVLDSVQPGQMFAETYSCIPDEPLMVSVVAEKPCTVLFLETPHMLQVCSNGCGFHQRLVQNLLSISAQKNLALSRKIAFTTAKTIRGRLLTYLSAQAAQHKSPSFSIPFNRQQLADYLNVERSALSNELSKMQRDGLLTVEGRQFVLKVQEETLL</sequence>
<organism evidence="6 7">
    <name type="scientific">Candidatus Enterenecus faecium</name>
    <dbReference type="NCBI Taxonomy" id="2840780"/>
    <lineage>
        <taxon>Bacteria</taxon>
        <taxon>Bacillati</taxon>
        <taxon>Bacillota</taxon>
        <taxon>Clostridia</taxon>
        <taxon>Eubacteriales</taxon>
        <taxon>Candidatus Enterenecus</taxon>
    </lineage>
</organism>
<proteinExistence type="predicted"/>
<feature type="domain" description="Cyclic nucleotide-binding" evidence="4">
    <location>
        <begin position="11"/>
        <end position="134"/>
    </location>
</feature>
<protein>
    <submittedName>
        <fullName evidence="6">Crp/Fnr family transcriptional regulator</fullName>
    </submittedName>
</protein>
<dbReference type="InterPro" id="IPR036390">
    <property type="entry name" value="WH_DNA-bd_sf"/>
</dbReference>
<dbReference type="GO" id="GO:0003677">
    <property type="term" value="F:DNA binding"/>
    <property type="evidence" value="ECO:0007669"/>
    <property type="project" value="UniProtKB-KW"/>
</dbReference>
<evidence type="ECO:0000259" key="5">
    <source>
        <dbReference type="PROSITE" id="PS51063"/>
    </source>
</evidence>
<dbReference type="SUPFAM" id="SSF46785">
    <property type="entry name" value="Winged helix' DNA-binding domain"/>
    <property type="match status" value="1"/>
</dbReference>
<dbReference type="InterPro" id="IPR000595">
    <property type="entry name" value="cNMP-bd_dom"/>
</dbReference>
<dbReference type="SMART" id="SM00419">
    <property type="entry name" value="HTH_CRP"/>
    <property type="match status" value="1"/>
</dbReference>
<dbReference type="InterPro" id="IPR014710">
    <property type="entry name" value="RmlC-like_jellyroll"/>
</dbReference>
<keyword evidence="3" id="KW-0804">Transcription</keyword>
<dbReference type="InterPro" id="IPR018490">
    <property type="entry name" value="cNMP-bd_dom_sf"/>
</dbReference>
<dbReference type="SUPFAM" id="SSF51206">
    <property type="entry name" value="cAMP-binding domain-like"/>
    <property type="match status" value="1"/>
</dbReference>
<accession>A0A9D1CG11</accession>
<dbReference type="PROSITE" id="PS51063">
    <property type="entry name" value="HTH_CRP_2"/>
    <property type="match status" value="1"/>
</dbReference>
<dbReference type="GO" id="GO:0006355">
    <property type="term" value="P:regulation of DNA-templated transcription"/>
    <property type="evidence" value="ECO:0007669"/>
    <property type="project" value="InterPro"/>
</dbReference>